<evidence type="ECO:0000259" key="5">
    <source>
        <dbReference type="PROSITE" id="PS51677"/>
    </source>
</evidence>
<keyword evidence="4" id="KW-0732">Signal</keyword>
<dbReference type="CDD" id="cd10917">
    <property type="entry name" value="CE4_NodB_like_6s_7s"/>
    <property type="match status" value="1"/>
</dbReference>
<dbReference type="InterPro" id="IPR002509">
    <property type="entry name" value="NODB_dom"/>
</dbReference>
<keyword evidence="1" id="KW-0479">Metal-binding</keyword>
<evidence type="ECO:0000313" key="7">
    <source>
        <dbReference type="Proteomes" id="UP000031967"/>
    </source>
</evidence>
<evidence type="ECO:0000256" key="4">
    <source>
        <dbReference type="SAM" id="SignalP"/>
    </source>
</evidence>
<protein>
    <submittedName>
        <fullName evidence="6">Chitooligosaccharide deacetylase</fullName>
    </submittedName>
</protein>
<evidence type="ECO:0000256" key="1">
    <source>
        <dbReference type="ARBA" id="ARBA00022723"/>
    </source>
</evidence>
<evidence type="ECO:0000313" key="6">
    <source>
        <dbReference type="EMBL" id="KIL39885.1"/>
    </source>
</evidence>
<dbReference type="Gene3D" id="3.20.20.370">
    <property type="entry name" value="Glycoside hydrolase/deacetylase"/>
    <property type="match status" value="1"/>
</dbReference>
<feature type="chain" id="PRO_5045130632" evidence="4">
    <location>
        <begin position="24"/>
        <end position="286"/>
    </location>
</feature>
<name>A0ABR5AFQ5_9BACL</name>
<dbReference type="PROSITE" id="PS51677">
    <property type="entry name" value="NODB"/>
    <property type="match status" value="1"/>
</dbReference>
<keyword evidence="7" id="KW-1185">Reference proteome</keyword>
<dbReference type="InterPro" id="IPR050248">
    <property type="entry name" value="Polysacc_deacetylase_ArnD"/>
</dbReference>
<dbReference type="EMBL" id="JXAK01000029">
    <property type="protein sequence ID" value="KIL39885.1"/>
    <property type="molecule type" value="Genomic_DNA"/>
</dbReference>
<feature type="compositionally biased region" description="Polar residues" evidence="3">
    <location>
        <begin position="44"/>
        <end position="54"/>
    </location>
</feature>
<dbReference type="Pfam" id="PF01522">
    <property type="entry name" value="Polysacc_deac_1"/>
    <property type="match status" value="1"/>
</dbReference>
<dbReference type="Proteomes" id="UP000031967">
    <property type="component" value="Unassembled WGS sequence"/>
</dbReference>
<feature type="signal peptide" evidence="4">
    <location>
        <begin position="1"/>
        <end position="23"/>
    </location>
</feature>
<accession>A0ABR5AFQ5</accession>
<feature type="domain" description="NodB homology" evidence="5">
    <location>
        <begin position="91"/>
        <end position="274"/>
    </location>
</feature>
<comment type="caution">
    <text evidence="6">The sequence shown here is derived from an EMBL/GenBank/DDBJ whole genome shotgun (WGS) entry which is preliminary data.</text>
</comment>
<dbReference type="PROSITE" id="PS51257">
    <property type="entry name" value="PROKAR_LIPOPROTEIN"/>
    <property type="match status" value="1"/>
</dbReference>
<dbReference type="PANTHER" id="PTHR10587">
    <property type="entry name" value="GLYCOSYL TRANSFERASE-RELATED"/>
    <property type="match status" value="1"/>
</dbReference>
<dbReference type="InterPro" id="IPR011330">
    <property type="entry name" value="Glyco_hydro/deAcase_b/a-brl"/>
</dbReference>
<proteinExistence type="predicted"/>
<sequence>MNKRLYMSVGIAVVLLTACSGTRAPSAGQGAQQSPGTPGAPGTVTAQSAAQTPNLAAGPEKTVRKPEPLTLAELHQKYRSTFLFNGPSSKRQVALTFDDVPDTKFTPQVLDVLKKYGVKATFFAMGSRAAAHPEIVKRIVQEGHVIGNHTYSHPNLPKVSDDVFHNEVLGTERILADLAGYSPRLFRPPYGNINEGQIQWLASQHFYITNWNVDSLDWEGLNAKQVMSNVLGHVGAGSVVLQHGAGGTGEDLTGTVQALPRIIESLQSKGIRLVTLPELFDIPKSK</sequence>
<keyword evidence="2" id="KW-0378">Hydrolase</keyword>
<dbReference type="PANTHER" id="PTHR10587:SF133">
    <property type="entry name" value="CHITIN DEACETYLASE 1-RELATED"/>
    <property type="match status" value="1"/>
</dbReference>
<organism evidence="6 7">
    <name type="scientific">Gordoniibacillus kamchatkensis</name>
    <dbReference type="NCBI Taxonomy" id="1590651"/>
    <lineage>
        <taxon>Bacteria</taxon>
        <taxon>Bacillati</taxon>
        <taxon>Bacillota</taxon>
        <taxon>Bacilli</taxon>
        <taxon>Bacillales</taxon>
        <taxon>Paenibacillaceae</taxon>
        <taxon>Gordoniibacillus</taxon>
    </lineage>
</organism>
<gene>
    <name evidence="6" type="ORF">SD70_16750</name>
</gene>
<dbReference type="RefSeq" id="WP_041048681.1">
    <property type="nucleotide sequence ID" value="NZ_JXAK01000029.1"/>
</dbReference>
<dbReference type="SUPFAM" id="SSF88713">
    <property type="entry name" value="Glycoside hydrolase/deacetylase"/>
    <property type="match status" value="1"/>
</dbReference>
<evidence type="ECO:0000256" key="3">
    <source>
        <dbReference type="SAM" id="MobiDB-lite"/>
    </source>
</evidence>
<evidence type="ECO:0000256" key="2">
    <source>
        <dbReference type="ARBA" id="ARBA00022801"/>
    </source>
</evidence>
<feature type="region of interest" description="Disordered" evidence="3">
    <location>
        <begin position="24"/>
        <end position="62"/>
    </location>
</feature>
<reference evidence="6 7" key="1">
    <citation type="submission" date="2014-12" db="EMBL/GenBank/DDBJ databases">
        <title>Draft genome sequence of Paenibacillus kamchatkensis strain B-2647.</title>
        <authorList>
            <person name="Karlyshev A.V."/>
            <person name="Kudryashova E.B."/>
        </authorList>
    </citation>
    <scope>NUCLEOTIDE SEQUENCE [LARGE SCALE GENOMIC DNA]</scope>
    <source>
        <strain evidence="6 7">VKM B-2647</strain>
    </source>
</reference>